<evidence type="ECO:0000256" key="2">
    <source>
        <dbReference type="ARBA" id="ARBA00022517"/>
    </source>
</evidence>
<comment type="subunit">
    <text evidence="3">Monomer. Binds 30S ribosomal subunits, but not 50S ribosomal subunits or 70S ribosomes.</text>
</comment>
<evidence type="ECO:0000313" key="4">
    <source>
        <dbReference type="EMBL" id="EKO15548.1"/>
    </source>
</evidence>
<dbReference type="InterPro" id="IPR020053">
    <property type="entry name" value="Ribosome-bd_factorA_CS"/>
</dbReference>
<dbReference type="GO" id="GO:0030490">
    <property type="term" value="P:maturation of SSU-rRNA"/>
    <property type="evidence" value="ECO:0007669"/>
    <property type="project" value="UniProtKB-UniRule"/>
</dbReference>
<accession>A0A0E2B418</accession>
<keyword evidence="2 3" id="KW-0690">Ribosome biogenesis</keyword>
<dbReference type="InterPro" id="IPR023799">
    <property type="entry name" value="RbfA_dom_sf"/>
</dbReference>
<comment type="function">
    <text evidence="3">One of several proteins that assist in the late maturation steps of the functional core of the 30S ribosomal subunit. Associates with free 30S ribosomal subunits (but not with 30S subunits that are part of 70S ribosomes or polysomes). Required for efficient processing of 16S rRNA. May interact with the 5'-terminal helix region of 16S rRNA.</text>
</comment>
<protein>
    <recommendedName>
        <fullName evidence="3">Ribosome-binding factor A</fullName>
    </recommendedName>
</protein>
<sequence length="117" mass="13237">MNPIRRRKIEAEAVRTVAMMILSGKVKDPRVHMVSVHRAEISEDGKNMKVFVTAICTDKKKIKVLSGLNSAAGLFQATLSGKLGLRITPRMHFLWDEEYIQSLDESLRLTRKPTNTD</sequence>
<evidence type="ECO:0000256" key="1">
    <source>
        <dbReference type="ARBA" id="ARBA00022490"/>
    </source>
</evidence>
<dbReference type="InterPro" id="IPR015946">
    <property type="entry name" value="KH_dom-like_a/b"/>
</dbReference>
<dbReference type="RefSeq" id="WP_001068305.1">
    <property type="nucleotide sequence ID" value="NZ_AHMY02000041.1"/>
</dbReference>
<comment type="subcellular location">
    <subcellularLocation>
        <location evidence="3">Cytoplasm</location>
    </subcellularLocation>
</comment>
<evidence type="ECO:0000256" key="3">
    <source>
        <dbReference type="HAMAP-Rule" id="MF_00003"/>
    </source>
</evidence>
<organism evidence="4 5">
    <name type="scientific">Leptospira kirschneri str. H1</name>
    <dbReference type="NCBI Taxonomy" id="1049966"/>
    <lineage>
        <taxon>Bacteria</taxon>
        <taxon>Pseudomonadati</taxon>
        <taxon>Spirochaetota</taxon>
        <taxon>Spirochaetia</taxon>
        <taxon>Leptospirales</taxon>
        <taxon>Leptospiraceae</taxon>
        <taxon>Leptospira</taxon>
    </lineage>
</organism>
<dbReference type="SUPFAM" id="SSF89919">
    <property type="entry name" value="Ribosome-binding factor A, RbfA"/>
    <property type="match status" value="1"/>
</dbReference>
<dbReference type="GO" id="GO:0005829">
    <property type="term" value="C:cytosol"/>
    <property type="evidence" value="ECO:0007669"/>
    <property type="project" value="TreeGrafter"/>
</dbReference>
<comment type="caution">
    <text evidence="4">The sequence shown here is derived from an EMBL/GenBank/DDBJ whole genome shotgun (WGS) entry which is preliminary data.</text>
</comment>
<dbReference type="EMBL" id="AHMY02000041">
    <property type="protein sequence ID" value="EKO15548.1"/>
    <property type="molecule type" value="Genomic_DNA"/>
</dbReference>
<keyword evidence="1 3" id="KW-0963">Cytoplasm</keyword>
<dbReference type="PANTHER" id="PTHR33515">
    <property type="entry name" value="RIBOSOME-BINDING FACTOR A, CHLOROPLASTIC-RELATED"/>
    <property type="match status" value="1"/>
</dbReference>
<comment type="similarity">
    <text evidence="3">Belongs to the RbfA family.</text>
</comment>
<proteinExistence type="inferred from homology"/>
<name>A0A0E2B418_9LEPT</name>
<gene>
    <name evidence="3 4" type="primary">rbfA</name>
    <name evidence="4" type="ORF">LEP1GSC081_4198</name>
</gene>
<dbReference type="AlphaFoldDB" id="A0A0E2B418"/>
<dbReference type="FunFam" id="3.30.300.20:FF:000026">
    <property type="entry name" value="Ribosome-binding factor A"/>
    <property type="match status" value="1"/>
</dbReference>
<reference evidence="4 5" key="1">
    <citation type="submission" date="2012-10" db="EMBL/GenBank/DDBJ databases">
        <authorList>
            <person name="Harkins D.M."/>
            <person name="Durkin A.S."/>
            <person name="Brinkac L.M."/>
            <person name="Selengut J.D."/>
            <person name="Sanka R."/>
            <person name="DePew J."/>
            <person name="Purushe J."/>
            <person name="Peacock S.J."/>
            <person name="Thaipadungpanit J."/>
            <person name="Wuthiekanun V.W."/>
            <person name="Day N.P."/>
            <person name="Vinetz J.M."/>
            <person name="Sutton G.G."/>
            <person name="Nelson W.C."/>
            <person name="Fouts D.E."/>
        </authorList>
    </citation>
    <scope>NUCLEOTIDE SEQUENCE [LARGE SCALE GENOMIC DNA]</scope>
    <source>
        <strain evidence="4 5">H1</strain>
    </source>
</reference>
<dbReference type="GeneID" id="34314134"/>
<dbReference type="NCBIfam" id="TIGR00082">
    <property type="entry name" value="rbfA"/>
    <property type="match status" value="1"/>
</dbReference>
<dbReference type="Proteomes" id="UP000006253">
    <property type="component" value="Unassembled WGS sequence"/>
</dbReference>
<dbReference type="Pfam" id="PF02033">
    <property type="entry name" value="RBFA"/>
    <property type="match status" value="1"/>
</dbReference>
<dbReference type="GO" id="GO:0043024">
    <property type="term" value="F:ribosomal small subunit binding"/>
    <property type="evidence" value="ECO:0007669"/>
    <property type="project" value="TreeGrafter"/>
</dbReference>
<evidence type="ECO:0000313" key="5">
    <source>
        <dbReference type="Proteomes" id="UP000006253"/>
    </source>
</evidence>
<dbReference type="Gene3D" id="3.30.300.20">
    <property type="match status" value="1"/>
</dbReference>
<dbReference type="InterPro" id="IPR000238">
    <property type="entry name" value="RbfA"/>
</dbReference>
<dbReference type="PANTHER" id="PTHR33515:SF1">
    <property type="entry name" value="RIBOSOME-BINDING FACTOR A, CHLOROPLASTIC-RELATED"/>
    <property type="match status" value="1"/>
</dbReference>
<dbReference type="HAMAP" id="MF_00003">
    <property type="entry name" value="RbfA"/>
    <property type="match status" value="1"/>
</dbReference>
<dbReference type="PROSITE" id="PS01319">
    <property type="entry name" value="RBFA"/>
    <property type="match status" value="1"/>
</dbReference>